<keyword evidence="7 8" id="KW-0472">Membrane</keyword>
<proteinExistence type="predicted"/>
<feature type="transmembrane region" description="Helical" evidence="8">
    <location>
        <begin position="195"/>
        <end position="214"/>
    </location>
</feature>
<comment type="caution">
    <text evidence="9">The sequence shown here is derived from an EMBL/GenBank/DDBJ whole genome shotgun (WGS) entry which is preliminary data.</text>
</comment>
<dbReference type="PANTHER" id="PTHR33908:SF11">
    <property type="entry name" value="MEMBRANE PROTEIN"/>
    <property type="match status" value="1"/>
</dbReference>
<dbReference type="GO" id="GO:0005886">
    <property type="term" value="C:plasma membrane"/>
    <property type="evidence" value="ECO:0007669"/>
    <property type="project" value="UniProtKB-SubCell"/>
</dbReference>
<sequence length="418" mass="48428">MKIRNILKDTFYYKIIMIIGMVLCALWIIFINSAPFSDFDYYYKMAVTIANGGSWGDTYTSVGYSIVLGGIFKLFGASVIKAKIFNIILTFISYLLFKSILFKLDLNDIDRRILFALFVFIPNNIFYNSILGTELLFTVVLLIITNFYMSEVKFKYFWIGILSGINTMIKPFFIIIFFAIFLVEIIMNKKIIGSIKNALIVLVVTVIVISPWIYRNSKLMGEFTYVSNNGGIVLYINNNSQNSKGRWMAASSVENSIVNTSEYKNENMTGKNKMLSTSAKEWIKSHPAKFIELGFKRLFNTYFVGDDIIYSTYASGISNGFRYFLIAYANLIREIVFAPAILCIIVYSIFILKCLIKRRSYLISKFNIYGVLLFFMFTCVYFVTEGQGRYSFPIIFVLLYYFYMFFKNLFLFGKIRKN</sequence>
<comment type="subcellular location">
    <subcellularLocation>
        <location evidence="1">Cell membrane</location>
        <topology evidence="1">Multi-pass membrane protein</topology>
    </subcellularLocation>
</comment>
<keyword evidence="10" id="KW-1185">Reference proteome</keyword>
<evidence type="ECO:0000256" key="7">
    <source>
        <dbReference type="ARBA" id="ARBA00023136"/>
    </source>
</evidence>
<organism evidence="9 10">
    <name type="scientific">Clostridium tyrobutyricum DIVETGP</name>
    <dbReference type="NCBI Taxonomy" id="1408889"/>
    <lineage>
        <taxon>Bacteria</taxon>
        <taxon>Bacillati</taxon>
        <taxon>Bacillota</taxon>
        <taxon>Clostridia</taxon>
        <taxon>Eubacteriales</taxon>
        <taxon>Clostridiaceae</taxon>
        <taxon>Clostridium</taxon>
    </lineage>
</organism>
<feature type="transmembrane region" description="Helical" evidence="8">
    <location>
        <begin position="368"/>
        <end position="384"/>
    </location>
</feature>
<dbReference type="PANTHER" id="PTHR33908">
    <property type="entry name" value="MANNOSYLTRANSFERASE YKCB-RELATED"/>
    <property type="match status" value="1"/>
</dbReference>
<evidence type="ECO:0000256" key="6">
    <source>
        <dbReference type="ARBA" id="ARBA00022989"/>
    </source>
</evidence>
<reference evidence="9 10" key="1">
    <citation type="journal article" date="2015" name="Genome Announc.">
        <title>Draft Genome Sequence of Clostridium tyrobutyricum Strain DIVETGP, Isolated from Cow's Milk for Grana Padano Production.</title>
        <authorList>
            <person name="Soggiu A."/>
            <person name="Piras C."/>
            <person name="Gaiarsa S."/>
            <person name="Sassera D."/>
            <person name="Roncada P."/>
            <person name="Bendixen E."/>
            <person name="Brasca M."/>
            <person name="Bonizzi L."/>
        </authorList>
    </citation>
    <scope>NUCLEOTIDE SEQUENCE [LARGE SCALE GENOMIC DNA]</scope>
    <source>
        <strain evidence="9 10">DIVETGP</strain>
    </source>
</reference>
<keyword evidence="4" id="KW-0808">Transferase</keyword>
<evidence type="ECO:0000256" key="5">
    <source>
        <dbReference type="ARBA" id="ARBA00022692"/>
    </source>
</evidence>
<keyword evidence="5 8" id="KW-0812">Transmembrane</keyword>
<evidence type="ECO:0000313" key="10">
    <source>
        <dbReference type="Proteomes" id="UP000019482"/>
    </source>
</evidence>
<accession>W6N2Z2</accession>
<evidence type="ECO:0000313" key="9">
    <source>
        <dbReference type="EMBL" id="CDL90195.1"/>
    </source>
</evidence>
<dbReference type="AlphaFoldDB" id="W6N2Z2"/>
<evidence type="ECO:0000256" key="4">
    <source>
        <dbReference type="ARBA" id="ARBA00022679"/>
    </source>
</evidence>
<evidence type="ECO:0000256" key="8">
    <source>
        <dbReference type="SAM" id="Phobius"/>
    </source>
</evidence>
<dbReference type="GeneID" id="29420247"/>
<feature type="transmembrane region" description="Helical" evidence="8">
    <location>
        <begin position="113"/>
        <end position="144"/>
    </location>
</feature>
<keyword evidence="3" id="KW-0328">Glycosyltransferase</keyword>
<dbReference type="EMBL" id="CBXI010000003">
    <property type="protein sequence ID" value="CDL90195.1"/>
    <property type="molecule type" value="Genomic_DNA"/>
</dbReference>
<feature type="transmembrane region" description="Helical" evidence="8">
    <location>
        <begin position="84"/>
        <end position="101"/>
    </location>
</feature>
<gene>
    <name evidence="9" type="ORF">CTDIVETGP_0265</name>
</gene>
<dbReference type="Proteomes" id="UP000019482">
    <property type="component" value="Unassembled WGS sequence"/>
</dbReference>
<evidence type="ECO:0000256" key="1">
    <source>
        <dbReference type="ARBA" id="ARBA00004651"/>
    </source>
</evidence>
<feature type="transmembrane region" description="Helical" evidence="8">
    <location>
        <begin position="390"/>
        <end position="412"/>
    </location>
</feature>
<feature type="transmembrane region" description="Helical" evidence="8">
    <location>
        <begin position="335"/>
        <end position="356"/>
    </location>
</feature>
<keyword evidence="2" id="KW-1003">Cell membrane</keyword>
<keyword evidence="6 8" id="KW-1133">Transmembrane helix</keyword>
<dbReference type="RefSeq" id="WP_017894754.1">
    <property type="nucleotide sequence ID" value="NZ_CBXI010000003.1"/>
</dbReference>
<protein>
    <submittedName>
        <fullName evidence="9">Transporter</fullName>
    </submittedName>
</protein>
<evidence type="ECO:0000256" key="2">
    <source>
        <dbReference type="ARBA" id="ARBA00022475"/>
    </source>
</evidence>
<dbReference type="GO" id="GO:0016763">
    <property type="term" value="F:pentosyltransferase activity"/>
    <property type="evidence" value="ECO:0007669"/>
    <property type="project" value="TreeGrafter"/>
</dbReference>
<dbReference type="OrthoDB" id="136232at2"/>
<name>W6N2Z2_CLOTY</name>
<feature type="transmembrane region" description="Helical" evidence="8">
    <location>
        <begin position="156"/>
        <end position="183"/>
    </location>
</feature>
<evidence type="ECO:0000256" key="3">
    <source>
        <dbReference type="ARBA" id="ARBA00022676"/>
    </source>
</evidence>
<feature type="transmembrane region" description="Helical" evidence="8">
    <location>
        <begin position="12"/>
        <end position="31"/>
    </location>
</feature>
<dbReference type="InterPro" id="IPR050297">
    <property type="entry name" value="LipidA_mod_glycosyltrf_83"/>
</dbReference>
<dbReference type="GO" id="GO:0009103">
    <property type="term" value="P:lipopolysaccharide biosynthetic process"/>
    <property type="evidence" value="ECO:0007669"/>
    <property type="project" value="UniProtKB-ARBA"/>
</dbReference>